<keyword evidence="3 4" id="KW-0342">GTP-binding</keyword>
<keyword evidence="4" id="KW-0963">Cytoplasm</keyword>
<dbReference type="InterPro" id="IPR037103">
    <property type="entry name" value="Tubulin/FtsZ-like_C"/>
</dbReference>
<evidence type="ECO:0000313" key="9">
    <source>
        <dbReference type="EMBL" id="VFK01638.1"/>
    </source>
</evidence>
<keyword evidence="4" id="KW-0131">Cell cycle</keyword>
<dbReference type="HAMAP" id="MF_00909">
    <property type="entry name" value="FtsZ"/>
    <property type="match status" value="1"/>
</dbReference>
<dbReference type="InterPro" id="IPR045061">
    <property type="entry name" value="FtsZ/CetZ"/>
</dbReference>
<feature type="domain" description="Tubulin/FtsZ 2-layer sandwich" evidence="7">
    <location>
        <begin position="208"/>
        <end position="326"/>
    </location>
</feature>
<dbReference type="SUPFAM" id="SSF55307">
    <property type="entry name" value="Tubulin C-terminal domain-like"/>
    <property type="match status" value="1"/>
</dbReference>
<reference evidence="10" key="1">
    <citation type="submission" date="2019-02" db="EMBL/GenBank/DDBJ databases">
        <authorList>
            <person name="Gruber-Vodicka R. H."/>
            <person name="Seah K. B. B."/>
        </authorList>
    </citation>
    <scope>NUCLEOTIDE SEQUENCE</scope>
    <source>
        <strain evidence="10">BECK_SA2B12</strain>
        <strain evidence="9">BECK_SA2B15</strain>
        <strain evidence="8">BECK_SA2B20</strain>
    </source>
</reference>
<feature type="binding site" evidence="4">
    <location>
        <position position="144"/>
    </location>
    <ligand>
        <name>GTP</name>
        <dbReference type="ChEBI" id="CHEBI:37565"/>
    </ligand>
</feature>
<evidence type="ECO:0000259" key="7">
    <source>
        <dbReference type="SMART" id="SM00865"/>
    </source>
</evidence>
<dbReference type="GO" id="GO:0005737">
    <property type="term" value="C:cytoplasm"/>
    <property type="evidence" value="ECO:0007669"/>
    <property type="project" value="UniProtKB-SubCell"/>
</dbReference>
<evidence type="ECO:0000256" key="3">
    <source>
        <dbReference type="ARBA" id="ARBA00023134"/>
    </source>
</evidence>
<feature type="binding site" evidence="4">
    <location>
        <begin position="22"/>
        <end position="26"/>
    </location>
    <ligand>
        <name>GTP</name>
        <dbReference type="ChEBI" id="CHEBI:37565"/>
    </ligand>
</feature>
<evidence type="ECO:0000259" key="6">
    <source>
        <dbReference type="SMART" id="SM00864"/>
    </source>
</evidence>
<dbReference type="Pfam" id="PF12327">
    <property type="entry name" value="FtsZ_C"/>
    <property type="match status" value="1"/>
</dbReference>
<evidence type="ECO:0000256" key="4">
    <source>
        <dbReference type="HAMAP-Rule" id="MF_00909"/>
    </source>
</evidence>
<sequence>MFELMDAYSENTAVIKVIGLGGGGGNALEHMLDAAVEGVEFVCANTDAQALKKSSARTLLQIGGTVTKGLGAGANPEIGRQSALEDRDRIVDVLQGADMVFITAGMGGGTGTGASSVVAELAKEMGILTVAVVTKPFPFELKRRMKIAEEGIEELAQHVDSLITVPNEKLLKVLGGNITLTDAFKAANDVLLGAVQGIAELITRPGMINVDFADVRTVMLEKGRAMMGSGRASGEGRARTAAEAAIACPLLDDVDLRGARGILVNITAGPDLGMEEFAAVGEAIGDFASENALVVIGTVLDEVVGDELRVTVVATGLGDVGIHAEREMRLVAPSNNNNGDVDYKRLDMPTIMRNQAGGRNTASNSTDEDPAYLDIPAFLRRQAD</sequence>
<gene>
    <name evidence="4" type="primary">ftsZ</name>
    <name evidence="9" type="ORF">BECKH772A_GA0070896_102351</name>
    <name evidence="8" type="ORF">BECKH772B_GA0070898_102331</name>
    <name evidence="10" type="ORF">BECKH772C_GA0070978_102361</name>
</gene>
<dbReference type="PROSITE" id="PS01134">
    <property type="entry name" value="FTSZ_1"/>
    <property type="match status" value="1"/>
</dbReference>
<dbReference type="InterPro" id="IPR018316">
    <property type="entry name" value="Tubulin/FtsZ_2-layer-sand-dom"/>
</dbReference>
<dbReference type="Gene3D" id="3.30.1330.20">
    <property type="entry name" value="Tubulin/FtsZ, C-terminal domain"/>
    <property type="match status" value="1"/>
</dbReference>
<dbReference type="SUPFAM" id="SSF52490">
    <property type="entry name" value="Tubulin nucleotide-binding domain-like"/>
    <property type="match status" value="1"/>
</dbReference>
<dbReference type="GO" id="GO:0000917">
    <property type="term" value="P:division septum assembly"/>
    <property type="evidence" value="ECO:0007669"/>
    <property type="project" value="UniProtKB-KW"/>
</dbReference>
<accession>A0A450VJV5</accession>
<dbReference type="InterPro" id="IPR003008">
    <property type="entry name" value="Tubulin_FtsZ_GTPase"/>
</dbReference>
<dbReference type="Pfam" id="PF00091">
    <property type="entry name" value="Tubulin"/>
    <property type="match status" value="1"/>
</dbReference>
<comment type="function">
    <text evidence="4">Essential cell division protein that forms a contractile ring structure (Z ring) at the future cell division site. The regulation of the ring assembly controls the timing and the location of cell division. One of the functions of the FtsZ ring is to recruit other cell division proteins to the septum to produce a new cell wall between the dividing cells. Binds GTP and shows GTPase activity.</text>
</comment>
<evidence type="ECO:0000313" key="10">
    <source>
        <dbReference type="EMBL" id="VFK05096.1"/>
    </source>
</evidence>
<dbReference type="CDD" id="cd02201">
    <property type="entry name" value="FtsZ_type1"/>
    <property type="match status" value="1"/>
</dbReference>
<keyword evidence="4 10" id="KW-0132">Cell division</keyword>
<dbReference type="EMBL" id="CAADFJ010000236">
    <property type="protein sequence ID" value="VFK05096.1"/>
    <property type="molecule type" value="Genomic_DNA"/>
</dbReference>
<evidence type="ECO:0000256" key="2">
    <source>
        <dbReference type="ARBA" id="ARBA00022741"/>
    </source>
</evidence>
<evidence type="ECO:0000256" key="5">
    <source>
        <dbReference type="NCBIfam" id="TIGR00065"/>
    </source>
</evidence>
<dbReference type="InterPro" id="IPR024757">
    <property type="entry name" value="FtsZ_C"/>
</dbReference>
<name>A0A450VJV5_9GAMM</name>
<evidence type="ECO:0000313" key="8">
    <source>
        <dbReference type="EMBL" id="VFK01452.1"/>
    </source>
</evidence>
<dbReference type="GO" id="GO:0032153">
    <property type="term" value="C:cell division site"/>
    <property type="evidence" value="ECO:0007669"/>
    <property type="project" value="UniProtKB-UniRule"/>
</dbReference>
<dbReference type="PANTHER" id="PTHR30314:SF3">
    <property type="entry name" value="MITOCHONDRIAL DIVISION PROTEIN FSZA"/>
    <property type="match status" value="1"/>
</dbReference>
<dbReference type="SMART" id="SM00864">
    <property type="entry name" value="Tubulin"/>
    <property type="match status" value="1"/>
</dbReference>
<dbReference type="PANTHER" id="PTHR30314">
    <property type="entry name" value="CELL DIVISION PROTEIN FTSZ-RELATED"/>
    <property type="match status" value="1"/>
</dbReference>
<feature type="binding site" evidence="4">
    <location>
        <position position="188"/>
    </location>
    <ligand>
        <name>GTP</name>
        <dbReference type="ChEBI" id="CHEBI:37565"/>
    </ligand>
</feature>
<dbReference type="EMBL" id="CAADFI010000233">
    <property type="protein sequence ID" value="VFK01452.1"/>
    <property type="molecule type" value="Genomic_DNA"/>
</dbReference>
<proteinExistence type="inferred from homology"/>
<evidence type="ECO:0000256" key="1">
    <source>
        <dbReference type="ARBA" id="ARBA00009690"/>
    </source>
</evidence>
<dbReference type="GO" id="GO:0043093">
    <property type="term" value="P:FtsZ-dependent cytokinesis"/>
    <property type="evidence" value="ECO:0007669"/>
    <property type="project" value="UniProtKB-UniRule"/>
</dbReference>
<keyword evidence="2 4" id="KW-0547">Nucleotide-binding</keyword>
<dbReference type="EMBL" id="CAADFG010000235">
    <property type="protein sequence ID" value="VFK01638.1"/>
    <property type="molecule type" value="Genomic_DNA"/>
</dbReference>
<dbReference type="NCBIfam" id="TIGR00065">
    <property type="entry name" value="ftsZ"/>
    <property type="match status" value="1"/>
</dbReference>
<organism evidence="10">
    <name type="scientific">Candidatus Kentrum eta</name>
    <dbReference type="NCBI Taxonomy" id="2126337"/>
    <lineage>
        <taxon>Bacteria</taxon>
        <taxon>Pseudomonadati</taxon>
        <taxon>Pseudomonadota</taxon>
        <taxon>Gammaproteobacteria</taxon>
        <taxon>Candidatus Kentrum</taxon>
    </lineage>
</organism>
<feature type="binding site" evidence="4">
    <location>
        <position position="140"/>
    </location>
    <ligand>
        <name>GTP</name>
        <dbReference type="ChEBI" id="CHEBI:37565"/>
    </ligand>
</feature>
<dbReference type="InterPro" id="IPR008280">
    <property type="entry name" value="Tub_FtsZ_C"/>
</dbReference>
<dbReference type="AlphaFoldDB" id="A0A450VJV5"/>
<protein>
    <recommendedName>
        <fullName evidence="4 5">Cell division protein FtsZ</fullName>
    </recommendedName>
</protein>
<dbReference type="PRINTS" id="PR00423">
    <property type="entry name" value="CELLDVISFTSZ"/>
</dbReference>
<dbReference type="SMART" id="SM00865">
    <property type="entry name" value="Tubulin_C"/>
    <property type="match status" value="1"/>
</dbReference>
<dbReference type="InterPro" id="IPR000158">
    <property type="entry name" value="Cell_div_FtsZ"/>
</dbReference>
<dbReference type="InterPro" id="IPR020805">
    <property type="entry name" value="Cell_div_FtsZ_CS"/>
</dbReference>
<dbReference type="GO" id="GO:0051258">
    <property type="term" value="P:protein polymerization"/>
    <property type="evidence" value="ECO:0007669"/>
    <property type="project" value="UniProtKB-UniRule"/>
</dbReference>
<dbReference type="GO" id="GO:0005525">
    <property type="term" value="F:GTP binding"/>
    <property type="evidence" value="ECO:0007669"/>
    <property type="project" value="UniProtKB-UniRule"/>
</dbReference>
<dbReference type="GO" id="GO:0003924">
    <property type="term" value="F:GTPase activity"/>
    <property type="evidence" value="ECO:0007669"/>
    <property type="project" value="UniProtKB-UniRule"/>
</dbReference>
<keyword evidence="4" id="KW-0717">Septation</keyword>
<feature type="binding site" evidence="4">
    <location>
        <begin position="109"/>
        <end position="111"/>
    </location>
    <ligand>
        <name>GTP</name>
        <dbReference type="ChEBI" id="CHEBI:37565"/>
    </ligand>
</feature>
<dbReference type="Gene3D" id="3.40.50.1440">
    <property type="entry name" value="Tubulin/FtsZ, GTPase domain"/>
    <property type="match status" value="1"/>
</dbReference>
<comment type="similarity">
    <text evidence="1 4">Belongs to the FtsZ family.</text>
</comment>
<comment type="subcellular location">
    <subcellularLocation>
        <location evidence="4">Cytoplasm</location>
    </subcellularLocation>
    <text evidence="4">Assembles at midcell at the inner surface of the cytoplasmic membrane.</text>
</comment>
<dbReference type="FunFam" id="3.40.50.1440:FF:000001">
    <property type="entry name" value="Cell division protein FtsZ"/>
    <property type="match status" value="1"/>
</dbReference>
<feature type="domain" description="Tubulin/FtsZ GTPase" evidence="6">
    <location>
        <begin position="14"/>
        <end position="206"/>
    </location>
</feature>
<comment type="subunit">
    <text evidence="4">Homodimer. Polymerizes to form a dynamic ring structure in a strictly GTP-dependent manner. Interacts directly with several other division proteins.</text>
</comment>
<dbReference type="InterPro" id="IPR036525">
    <property type="entry name" value="Tubulin/FtsZ_GTPase_sf"/>
</dbReference>